<accession>B4H9X9</accession>
<dbReference type="EMBL" id="CH479232">
    <property type="protein sequence ID" value="EDW36636.1"/>
    <property type="molecule type" value="Genomic_DNA"/>
</dbReference>
<evidence type="ECO:0000313" key="2">
    <source>
        <dbReference type="EMBL" id="EDW36636.1"/>
    </source>
</evidence>
<dbReference type="KEGG" id="dpe:6602637"/>
<dbReference type="OrthoDB" id="8197684at2759"/>
<feature type="compositionally biased region" description="Basic and acidic residues" evidence="1">
    <location>
        <begin position="283"/>
        <end position="292"/>
    </location>
</feature>
<dbReference type="AlphaFoldDB" id="B4H9X9"/>
<dbReference type="OMA" id="AWLLQCP"/>
<organism evidence="3">
    <name type="scientific">Drosophila persimilis</name>
    <name type="common">Fruit fly</name>
    <dbReference type="NCBI Taxonomy" id="7234"/>
    <lineage>
        <taxon>Eukaryota</taxon>
        <taxon>Metazoa</taxon>
        <taxon>Ecdysozoa</taxon>
        <taxon>Arthropoda</taxon>
        <taxon>Hexapoda</taxon>
        <taxon>Insecta</taxon>
        <taxon>Pterygota</taxon>
        <taxon>Neoptera</taxon>
        <taxon>Endopterygota</taxon>
        <taxon>Diptera</taxon>
        <taxon>Brachycera</taxon>
        <taxon>Muscomorpha</taxon>
        <taxon>Ephydroidea</taxon>
        <taxon>Drosophilidae</taxon>
        <taxon>Drosophila</taxon>
        <taxon>Sophophora</taxon>
    </lineage>
</organism>
<feature type="compositionally biased region" description="Basic residues" evidence="1">
    <location>
        <begin position="301"/>
        <end position="312"/>
    </location>
</feature>
<dbReference type="eggNOG" id="ENOG502T84U">
    <property type="taxonomic scope" value="Eukaryota"/>
</dbReference>
<protein>
    <submittedName>
        <fullName evidence="2">GL16016</fullName>
    </submittedName>
</protein>
<feature type="region of interest" description="Disordered" evidence="1">
    <location>
        <begin position="222"/>
        <end position="312"/>
    </location>
</feature>
<gene>
    <name evidence="2" type="primary">Dper\GL16016</name>
    <name evidence="2" type="ORF">Dper_GL16016</name>
</gene>
<dbReference type="PhylomeDB" id="B4H9X9"/>
<name>B4H9X9_DROPE</name>
<dbReference type="HOGENOM" id="CLU_076195_0_0_1"/>
<evidence type="ECO:0000256" key="1">
    <source>
        <dbReference type="SAM" id="MobiDB-lite"/>
    </source>
</evidence>
<keyword evidence="3" id="KW-1185">Reference proteome</keyword>
<proteinExistence type="predicted"/>
<evidence type="ECO:0000313" key="3">
    <source>
        <dbReference type="Proteomes" id="UP000008744"/>
    </source>
</evidence>
<dbReference type="Proteomes" id="UP000008744">
    <property type="component" value="Unassembled WGS sequence"/>
</dbReference>
<reference evidence="2 3" key="1">
    <citation type="journal article" date="2007" name="Nature">
        <title>Evolution of genes and genomes on the Drosophila phylogeny.</title>
        <authorList>
            <consortium name="Drosophila 12 Genomes Consortium"/>
            <person name="Clark A.G."/>
            <person name="Eisen M.B."/>
            <person name="Smith D.R."/>
            <person name="Bergman C.M."/>
            <person name="Oliver B."/>
            <person name="Markow T.A."/>
            <person name="Kaufman T.C."/>
            <person name="Kellis M."/>
            <person name="Gelbart W."/>
            <person name="Iyer V.N."/>
            <person name="Pollard D.A."/>
            <person name="Sackton T.B."/>
            <person name="Larracuente A.M."/>
            <person name="Singh N.D."/>
            <person name="Abad J.P."/>
            <person name="Abt D.N."/>
            <person name="Adryan B."/>
            <person name="Aguade M."/>
            <person name="Akashi H."/>
            <person name="Anderson W.W."/>
            <person name="Aquadro C.F."/>
            <person name="Ardell D.H."/>
            <person name="Arguello R."/>
            <person name="Artieri C.G."/>
            <person name="Barbash D.A."/>
            <person name="Barker D."/>
            <person name="Barsanti P."/>
            <person name="Batterham P."/>
            <person name="Batzoglou S."/>
            <person name="Begun D."/>
            <person name="Bhutkar A."/>
            <person name="Blanco E."/>
            <person name="Bosak S.A."/>
            <person name="Bradley R.K."/>
            <person name="Brand A.D."/>
            <person name="Brent M.R."/>
            <person name="Brooks A.N."/>
            <person name="Brown R.H."/>
            <person name="Butlin R.K."/>
            <person name="Caggese C."/>
            <person name="Calvi B.R."/>
            <person name="Bernardo de Carvalho A."/>
            <person name="Caspi A."/>
            <person name="Castrezana S."/>
            <person name="Celniker S.E."/>
            <person name="Chang J.L."/>
            <person name="Chapple C."/>
            <person name="Chatterji S."/>
            <person name="Chinwalla A."/>
            <person name="Civetta A."/>
            <person name="Clifton S.W."/>
            <person name="Comeron J.M."/>
            <person name="Costello J.C."/>
            <person name="Coyne J.A."/>
            <person name="Daub J."/>
            <person name="David R.G."/>
            <person name="Delcher A.L."/>
            <person name="Delehaunty K."/>
            <person name="Do C.B."/>
            <person name="Ebling H."/>
            <person name="Edwards K."/>
            <person name="Eickbush T."/>
            <person name="Evans J.D."/>
            <person name="Filipski A."/>
            <person name="Findeiss S."/>
            <person name="Freyhult E."/>
            <person name="Fulton L."/>
            <person name="Fulton R."/>
            <person name="Garcia A.C."/>
            <person name="Gardiner A."/>
            <person name="Garfield D.A."/>
            <person name="Garvin B.E."/>
            <person name="Gibson G."/>
            <person name="Gilbert D."/>
            <person name="Gnerre S."/>
            <person name="Godfrey J."/>
            <person name="Good R."/>
            <person name="Gotea V."/>
            <person name="Gravely B."/>
            <person name="Greenberg A.J."/>
            <person name="Griffiths-Jones S."/>
            <person name="Gross S."/>
            <person name="Guigo R."/>
            <person name="Gustafson E.A."/>
            <person name="Haerty W."/>
            <person name="Hahn M.W."/>
            <person name="Halligan D.L."/>
            <person name="Halpern A.L."/>
            <person name="Halter G.M."/>
            <person name="Han M.V."/>
            <person name="Heger A."/>
            <person name="Hillier L."/>
            <person name="Hinrichs A.S."/>
            <person name="Holmes I."/>
            <person name="Hoskins R.A."/>
            <person name="Hubisz M.J."/>
            <person name="Hultmark D."/>
            <person name="Huntley M.A."/>
            <person name="Jaffe D.B."/>
            <person name="Jagadeeshan S."/>
            <person name="Jeck W.R."/>
            <person name="Johnson J."/>
            <person name="Jones C.D."/>
            <person name="Jordan W.C."/>
            <person name="Karpen G.H."/>
            <person name="Kataoka E."/>
            <person name="Keightley P.D."/>
            <person name="Kheradpour P."/>
            <person name="Kirkness E.F."/>
            <person name="Koerich L.B."/>
            <person name="Kristiansen K."/>
            <person name="Kudrna D."/>
            <person name="Kulathinal R.J."/>
            <person name="Kumar S."/>
            <person name="Kwok R."/>
            <person name="Lander E."/>
            <person name="Langley C.H."/>
            <person name="Lapoint R."/>
            <person name="Lazzaro B.P."/>
            <person name="Lee S.J."/>
            <person name="Levesque L."/>
            <person name="Li R."/>
            <person name="Lin C.F."/>
            <person name="Lin M.F."/>
            <person name="Lindblad-Toh K."/>
            <person name="Llopart A."/>
            <person name="Long M."/>
            <person name="Low L."/>
            <person name="Lozovsky E."/>
            <person name="Lu J."/>
            <person name="Luo M."/>
            <person name="Machado C.A."/>
            <person name="Makalowski W."/>
            <person name="Marzo M."/>
            <person name="Matsuda M."/>
            <person name="Matzkin L."/>
            <person name="McAllister B."/>
            <person name="McBride C.S."/>
            <person name="McKernan B."/>
            <person name="McKernan K."/>
            <person name="Mendez-Lago M."/>
            <person name="Minx P."/>
            <person name="Mollenhauer M.U."/>
            <person name="Montooth K."/>
            <person name="Mount S.M."/>
            <person name="Mu X."/>
            <person name="Myers E."/>
            <person name="Negre B."/>
            <person name="Newfeld S."/>
            <person name="Nielsen R."/>
            <person name="Noor M.A."/>
            <person name="O'Grady P."/>
            <person name="Pachter L."/>
            <person name="Papaceit M."/>
            <person name="Parisi M.J."/>
            <person name="Parisi M."/>
            <person name="Parts L."/>
            <person name="Pedersen J.S."/>
            <person name="Pesole G."/>
            <person name="Phillippy A.M."/>
            <person name="Ponting C.P."/>
            <person name="Pop M."/>
            <person name="Porcelli D."/>
            <person name="Powell J.R."/>
            <person name="Prohaska S."/>
            <person name="Pruitt K."/>
            <person name="Puig M."/>
            <person name="Quesneville H."/>
            <person name="Ram K.R."/>
            <person name="Rand D."/>
            <person name="Rasmussen M.D."/>
            <person name="Reed L.K."/>
            <person name="Reenan R."/>
            <person name="Reily A."/>
            <person name="Remington K.A."/>
            <person name="Rieger T.T."/>
            <person name="Ritchie M.G."/>
            <person name="Robin C."/>
            <person name="Rogers Y.H."/>
            <person name="Rohde C."/>
            <person name="Rozas J."/>
            <person name="Rubenfield M.J."/>
            <person name="Ruiz A."/>
            <person name="Russo S."/>
            <person name="Salzberg S.L."/>
            <person name="Sanchez-Gracia A."/>
            <person name="Saranga D.J."/>
            <person name="Sato H."/>
            <person name="Schaeffer S.W."/>
            <person name="Schatz M.C."/>
            <person name="Schlenke T."/>
            <person name="Schwartz R."/>
            <person name="Segarra C."/>
            <person name="Singh R.S."/>
            <person name="Sirot L."/>
            <person name="Sirota M."/>
            <person name="Sisneros N.B."/>
            <person name="Smith C.D."/>
            <person name="Smith T.F."/>
            <person name="Spieth J."/>
            <person name="Stage D.E."/>
            <person name="Stark A."/>
            <person name="Stephan W."/>
            <person name="Strausberg R.L."/>
            <person name="Strempel S."/>
            <person name="Sturgill D."/>
            <person name="Sutton G."/>
            <person name="Sutton G.G."/>
            <person name="Tao W."/>
            <person name="Teichmann S."/>
            <person name="Tobari Y.N."/>
            <person name="Tomimura Y."/>
            <person name="Tsolas J.M."/>
            <person name="Valente V.L."/>
            <person name="Venter E."/>
            <person name="Venter J.C."/>
            <person name="Vicario S."/>
            <person name="Vieira F.G."/>
            <person name="Vilella A.J."/>
            <person name="Villasante A."/>
            <person name="Walenz B."/>
            <person name="Wang J."/>
            <person name="Wasserman M."/>
            <person name="Watts T."/>
            <person name="Wilson D."/>
            <person name="Wilson R.K."/>
            <person name="Wing R.A."/>
            <person name="Wolfner M.F."/>
            <person name="Wong A."/>
            <person name="Wong G.K."/>
            <person name="Wu C.I."/>
            <person name="Wu G."/>
            <person name="Yamamoto D."/>
            <person name="Yang H.P."/>
            <person name="Yang S.P."/>
            <person name="Yorke J.A."/>
            <person name="Yoshida K."/>
            <person name="Zdobnov E."/>
            <person name="Zhang P."/>
            <person name="Zhang Y."/>
            <person name="Zimin A.V."/>
            <person name="Baldwin J."/>
            <person name="Abdouelleil A."/>
            <person name="Abdulkadir J."/>
            <person name="Abebe A."/>
            <person name="Abera B."/>
            <person name="Abreu J."/>
            <person name="Acer S.C."/>
            <person name="Aftuck L."/>
            <person name="Alexander A."/>
            <person name="An P."/>
            <person name="Anderson E."/>
            <person name="Anderson S."/>
            <person name="Arachi H."/>
            <person name="Azer M."/>
            <person name="Bachantsang P."/>
            <person name="Barry A."/>
            <person name="Bayul T."/>
            <person name="Berlin A."/>
            <person name="Bessette D."/>
            <person name="Bloom T."/>
            <person name="Blye J."/>
            <person name="Boguslavskiy L."/>
            <person name="Bonnet C."/>
            <person name="Boukhgalter B."/>
            <person name="Bourzgui I."/>
            <person name="Brown A."/>
            <person name="Cahill P."/>
            <person name="Channer S."/>
            <person name="Cheshatsang Y."/>
            <person name="Chuda L."/>
            <person name="Citroen M."/>
            <person name="Collymore A."/>
            <person name="Cooke P."/>
            <person name="Costello M."/>
            <person name="D'Aco K."/>
            <person name="Daza R."/>
            <person name="De Haan G."/>
            <person name="DeGray S."/>
            <person name="DeMaso C."/>
            <person name="Dhargay N."/>
            <person name="Dooley K."/>
            <person name="Dooley E."/>
            <person name="Doricent M."/>
            <person name="Dorje P."/>
            <person name="Dorjee K."/>
            <person name="Dupes A."/>
            <person name="Elong R."/>
            <person name="Falk J."/>
            <person name="Farina A."/>
            <person name="Faro S."/>
            <person name="Ferguson D."/>
            <person name="Fisher S."/>
            <person name="Foley C.D."/>
            <person name="Franke A."/>
            <person name="Friedrich D."/>
            <person name="Gadbois L."/>
            <person name="Gearin G."/>
            <person name="Gearin C.R."/>
            <person name="Giannoukos G."/>
            <person name="Goode T."/>
            <person name="Graham J."/>
            <person name="Grandbois E."/>
            <person name="Grewal S."/>
            <person name="Gyaltsen K."/>
            <person name="Hafez N."/>
            <person name="Hagos B."/>
            <person name="Hall J."/>
            <person name="Henson C."/>
            <person name="Hollinger A."/>
            <person name="Honan T."/>
            <person name="Huard M.D."/>
            <person name="Hughes L."/>
            <person name="Hurhula B."/>
            <person name="Husby M.E."/>
            <person name="Kamat A."/>
            <person name="Kanga B."/>
            <person name="Kashin S."/>
            <person name="Khazanovich D."/>
            <person name="Kisner P."/>
            <person name="Lance K."/>
            <person name="Lara M."/>
            <person name="Lee W."/>
            <person name="Lennon N."/>
            <person name="Letendre F."/>
            <person name="LeVine R."/>
            <person name="Lipovsky A."/>
            <person name="Liu X."/>
            <person name="Liu J."/>
            <person name="Liu S."/>
            <person name="Lokyitsang T."/>
            <person name="Lokyitsang Y."/>
            <person name="Lubonja R."/>
            <person name="Lui A."/>
            <person name="MacDonald P."/>
            <person name="Magnisalis V."/>
            <person name="Maru K."/>
            <person name="Matthews C."/>
            <person name="McCusker W."/>
            <person name="McDonough S."/>
            <person name="Mehta T."/>
            <person name="Meldrim J."/>
            <person name="Meneus L."/>
            <person name="Mihai O."/>
            <person name="Mihalev A."/>
            <person name="Mihova T."/>
            <person name="Mittelman R."/>
            <person name="Mlenga V."/>
            <person name="Montmayeur A."/>
            <person name="Mulrain L."/>
            <person name="Navidi A."/>
            <person name="Naylor J."/>
            <person name="Negash T."/>
            <person name="Nguyen T."/>
            <person name="Nguyen N."/>
            <person name="Nicol R."/>
            <person name="Norbu C."/>
            <person name="Norbu N."/>
            <person name="Novod N."/>
            <person name="O'Neill B."/>
            <person name="Osman S."/>
            <person name="Markiewicz E."/>
            <person name="Oyono O.L."/>
            <person name="Patti C."/>
            <person name="Phunkhang P."/>
            <person name="Pierre F."/>
            <person name="Priest M."/>
            <person name="Raghuraman S."/>
            <person name="Rege F."/>
            <person name="Reyes R."/>
            <person name="Rise C."/>
            <person name="Rogov P."/>
            <person name="Ross K."/>
            <person name="Ryan E."/>
            <person name="Settipalli S."/>
            <person name="Shea T."/>
            <person name="Sherpa N."/>
            <person name="Shi L."/>
            <person name="Shih D."/>
            <person name="Sparrow T."/>
            <person name="Spaulding J."/>
            <person name="Stalker J."/>
            <person name="Stange-Thomann N."/>
            <person name="Stavropoulos S."/>
            <person name="Stone C."/>
            <person name="Strader C."/>
            <person name="Tesfaye S."/>
            <person name="Thomson T."/>
            <person name="Thoulutsang Y."/>
            <person name="Thoulutsang D."/>
            <person name="Topham K."/>
            <person name="Topping I."/>
            <person name="Tsamla T."/>
            <person name="Vassiliev H."/>
            <person name="Vo A."/>
            <person name="Wangchuk T."/>
            <person name="Wangdi T."/>
            <person name="Weiand M."/>
            <person name="Wilkinson J."/>
            <person name="Wilson A."/>
            <person name="Yadav S."/>
            <person name="Young G."/>
            <person name="Yu Q."/>
            <person name="Zembek L."/>
            <person name="Zhong D."/>
            <person name="Zimmer A."/>
            <person name="Zwirko Z."/>
            <person name="Jaffe D.B."/>
            <person name="Alvarez P."/>
            <person name="Brockman W."/>
            <person name="Butler J."/>
            <person name="Chin C."/>
            <person name="Gnerre S."/>
            <person name="Grabherr M."/>
            <person name="Kleber M."/>
            <person name="Mauceli E."/>
            <person name="MacCallum I."/>
        </authorList>
    </citation>
    <scope>NUCLEOTIDE SEQUENCE [LARGE SCALE GENOMIC DNA]</scope>
    <source>
        <strain evidence="3">MSH-3 / Tucson 14011-0111.49</strain>
    </source>
</reference>
<sequence length="312" mass="35112">MGDDQKKNARKHVKQIFQDFLEENDCEALKPNCANNSCCGQGLQEFDAQTHEAWLLQCPKSLDPSALEGRRIKMPGRRFVGGLQVRCIEYSTPFSESIGYTNVKGKNRVRKFPLSGVVVLSKRLNVAQPGANEEANSFPTTTTPPSFVMPVRHPFFGRDYKKRIKVTKAISRHLIEANKKSLETSALLRDKANYYKIRKQLQGTTQTLEEKEQDVRQSVLTGVTPDFMNKGHGASYNLGDLTSGDKKVRTKKKHNTQKEKISQDQLLSAEKPKKRTANGKVKTNGDVKHDQQDGADEAPQKKRKKLKTNGEV</sequence>